<sequence>MEGMLSQKPELKKQYDQRLESVFKQEEFERHFASRTHTSAGLSASDTEVEILLFCVQCRHHKNVSIDTH</sequence>
<evidence type="ECO:0000313" key="1">
    <source>
        <dbReference type="EMBL" id="KNC20863.1"/>
    </source>
</evidence>
<dbReference type="Proteomes" id="UP000037069">
    <property type="component" value="Unassembled WGS sequence"/>
</dbReference>
<dbReference type="AlphaFoldDB" id="A0A0L0BLP3"/>
<protein>
    <submittedName>
        <fullName evidence="1">Uncharacterized protein</fullName>
    </submittedName>
</protein>
<keyword evidence="2" id="KW-1185">Reference proteome</keyword>
<organism evidence="1 2">
    <name type="scientific">Lucilia cuprina</name>
    <name type="common">Green bottle fly</name>
    <name type="synonym">Australian sheep blowfly</name>
    <dbReference type="NCBI Taxonomy" id="7375"/>
    <lineage>
        <taxon>Eukaryota</taxon>
        <taxon>Metazoa</taxon>
        <taxon>Ecdysozoa</taxon>
        <taxon>Arthropoda</taxon>
        <taxon>Hexapoda</taxon>
        <taxon>Insecta</taxon>
        <taxon>Pterygota</taxon>
        <taxon>Neoptera</taxon>
        <taxon>Endopterygota</taxon>
        <taxon>Diptera</taxon>
        <taxon>Brachycera</taxon>
        <taxon>Muscomorpha</taxon>
        <taxon>Oestroidea</taxon>
        <taxon>Calliphoridae</taxon>
        <taxon>Luciliinae</taxon>
        <taxon>Lucilia</taxon>
    </lineage>
</organism>
<evidence type="ECO:0000313" key="2">
    <source>
        <dbReference type="Proteomes" id="UP000037069"/>
    </source>
</evidence>
<reference evidence="1 2" key="1">
    <citation type="journal article" date="2015" name="Nat. Commun.">
        <title>Lucilia cuprina genome unlocks parasitic fly biology to underpin future interventions.</title>
        <authorList>
            <person name="Anstead C.A."/>
            <person name="Korhonen P.K."/>
            <person name="Young N.D."/>
            <person name="Hall R.S."/>
            <person name="Jex A.R."/>
            <person name="Murali S.C."/>
            <person name="Hughes D.S."/>
            <person name="Lee S.F."/>
            <person name="Perry T."/>
            <person name="Stroehlein A.J."/>
            <person name="Ansell B.R."/>
            <person name="Breugelmans B."/>
            <person name="Hofmann A."/>
            <person name="Qu J."/>
            <person name="Dugan S."/>
            <person name="Lee S.L."/>
            <person name="Chao H."/>
            <person name="Dinh H."/>
            <person name="Han Y."/>
            <person name="Doddapaneni H.V."/>
            <person name="Worley K.C."/>
            <person name="Muzny D.M."/>
            <person name="Ioannidis P."/>
            <person name="Waterhouse R.M."/>
            <person name="Zdobnov E.M."/>
            <person name="James P.J."/>
            <person name="Bagnall N.H."/>
            <person name="Kotze A.C."/>
            <person name="Gibbs R.A."/>
            <person name="Richards S."/>
            <person name="Batterham P."/>
            <person name="Gasser R.B."/>
        </authorList>
    </citation>
    <scope>NUCLEOTIDE SEQUENCE [LARGE SCALE GENOMIC DNA]</scope>
    <source>
        <strain evidence="1 2">LS</strain>
        <tissue evidence="1">Full body</tissue>
    </source>
</reference>
<accession>A0A0L0BLP3</accession>
<comment type="caution">
    <text evidence="1">The sequence shown here is derived from an EMBL/GenBank/DDBJ whole genome shotgun (WGS) entry which is preliminary data.</text>
</comment>
<dbReference type="EMBL" id="JRES01001699">
    <property type="protein sequence ID" value="KNC20863.1"/>
    <property type="molecule type" value="Genomic_DNA"/>
</dbReference>
<proteinExistence type="predicted"/>
<name>A0A0L0BLP3_LUCCU</name>
<gene>
    <name evidence="1" type="ORF">FF38_04209</name>
</gene>